<feature type="DNA-binding region" description="HMG box" evidence="1">
    <location>
        <begin position="51"/>
        <end position="121"/>
    </location>
</feature>
<dbReference type="GO" id="GO:0005634">
    <property type="term" value="C:nucleus"/>
    <property type="evidence" value="ECO:0007669"/>
    <property type="project" value="UniProtKB-UniRule"/>
</dbReference>
<dbReference type="OrthoDB" id="2449218at2759"/>
<dbReference type="Gene3D" id="1.10.30.10">
    <property type="entry name" value="High mobility group box domain"/>
    <property type="match status" value="1"/>
</dbReference>
<sequence>MEPKHTSVESSITEQKVTEFVKQVDLEELISLSNGVSRNNSRPTNQFKRPASRPGNIFSQFRSAVSKYATQKCIPGYKDQSMLLKVSSKLWEMTTEEHKDHFRKLAAEAERIHREKYPNYEFKTTSALKIKKGAKKKYQNKSALKIKKEVKEKYQNKSARKIEKETLQQEYFFAPNSDVFMTSGLEAPSQTHNELQQAYDFPFSPTYTSIFDDIDDTNIAIKNSASQQEFQPNDAIFDTIIPSFSALQQDFQTNITPSNSLLDTNMFITPPSYSALQQGFQTNDAISDISSMVYDFSLPRWNLPTDIRPCTYSTTSASSNLDYLFLSPGETNADFINLNPDNEGAVINDNFIRIKYSEPVVTIGSGSRVLNDISEFISVHSTISQKLSNTAYSEAEQLFSKLKERKNDIDNILYSQNVYAVGPDFQNDYSTPCIACWVAEPLNLSVMKQLSEVFDDKFDVVYYLVDIKGGNNNYGKDTNESVNRNGNISNLPNSDKTPTSKITKSFNTNKNIDNLREGDNDDDNDDDGGDYGGGDSDDYGSVNAKHKKIEISSDAKIESEDKKSQCFNITVHLWASIKLDSEFKDMNTLKFKIHLENCSTENLLSDQSHSLRDFACYYLESLDINVFPKEIMSKYNDKSPEPNNETSVLFDGLLSPPSFDGSPSPMLIDESSELNYRSFRINNESSESDEEFPIIMLKEEHTPFSSNNHMSISKTKENGKHIQMEVGMPQSIKMGFSHDTKDSQSSTATVKEWNMDFSFGSTNGVQWKYKFSGGDVFNIGEHRKSIRIDEPHRGHWRITNKVGGFCITITQVLGHTKKLNFFRKIASKEPELIKQYPKIVHKL</sequence>
<dbReference type="Proteomes" id="UP000266673">
    <property type="component" value="Unassembled WGS sequence"/>
</dbReference>
<evidence type="ECO:0000313" key="5">
    <source>
        <dbReference type="Proteomes" id="UP000266673"/>
    </source>
</evidence>
<feature type="domain" description="HMG box" evidence="3">
    <location>
        <begin position="51"/>
        <end position="121"/>
    </location>
</feature>
<keyword evidence="1" id="KW-0539">Nucleus</keyword>
<dbReference type="EMBL" id="QKWP01000182">
    <property type="protein sequence ID" value="RIB25236.1"/>
    <property type="molecule type" value="Genomic_DNA"/>
</dbReference>
<gene>
    <name evidence="4" type="ORF">C2G38_2166431</name>
</gene>
<reference evidence="4 5" key="1">
    <citation type="submission" date="2018-06" db="EMBL/GenBank/DDBJ databases">
        <title>Comparative genomics reveals the genomic features of Rhizophagus irregularis, R. cerebriforme, R. diaphanum and Gigaspora rosea, and their symbiotic lifestyle signature.</title>
        <authorList>
            <person name="Morin E."/>
            <person name="San Clemente H."/>
            <person name="Chen E.C.H."/>
            <person name="De La Providencia I."/>
            <person name="Hainaut M."/>
            <person name="Kuo A."/>
            <person name="Kohler A."/>
            <person name="Murat C."/>
            <person name="Tang N."/>
            <person name="Roy S."/>
            <person name="Loubradou J."/>
            <person name="Henrissat B."/>
            <person name="Grigoriev I.V."/>
            <person name="Corradi N."/>
            <person name="Roux C."/>
            <person name="Martin F.M."/>
        </authorList>
    </citation>
    <scope>NUCLEOTIDE SEQUENCE [LARGE SCALE GENOMIC DNA]</scope>
    <source>
        <strain evidence="4 5">DAOM 194757</strain>
    </source>
</reference>
<dbReference type="AlphaFoldDB" id="A0A397W1M3"/>
<dbReference type="STRING" id="44941.A0A397W1M3"/>
<accession>A0A397W1M3</accession>
<keyword evidence="1" id="KW-0238">DNA-binding</keyword>
<dbReference type="InterPro" id="IPR009071">
    <property type="entry name" value="HMG_box_dom"/>
</dbReference>
<feature type="compositionally biased region" description="Polar residues" evidence="2">
    <location>
        <begin position="474"/>
        <end position="512"/>
    </location>
</feature>
<keyword evidence="5" id="KW-1185">Reference proteome</keyword>
<evidence type="ECO:0000259" key="3">
    <source>
        <dbReference type="PROSITE" id="PS50118"/>
    </source>
</evidence>
<dbReference type="PROSITE" id="PS50118">
    <property type="entry name" value="HMG_BOX_2"/>
    <property type="match status" value="1"/>
</dbReference>
<dbReference type="GO" id="GO:0003677">
    <property type="term" value="F:DNA binding"/>
    <property type="evidence" value="ECO:0007669"/>
    <property type="project" value="UniProtKB-UniRule"/>
</dbReference>
<evidence type="ECO:0000256" key="2">
    <source>
        <dbReference type="SAM" id="MobiDB-lite"/>
    </source>
</evidence>
<feature type="region of interest" description="Disordered" evidence="2">
    <location>
        <begin position="474"/>
        <end position="543"/>
    </location>
</feature>
<evidence type="ECO:0000313" key="4">
    <source>
        <dbReference type="EMBL" id="RIB25236.1"/>
    </source>
</evidence>
<feature type="compositionally biased region" description="Acidic residues" evidence="2">
    <location>
        <begin position="519"/>
        <end position="529"/>
    </location>
</feature>
<name>A0A397W1M3_9GLOM</name>
<organism evidence="4 5">
    <name type="scientific">Gigaspora rosea</name>
    <dbReference type="NCBI Taxonomy" id="44941"/>
    <lineage>
        <taxon>Eukaryota</taxon>
        <taxon>Fungi</taxon>
        <taxon>Fungi incertae sedis</taxon>
        <taxon>Mucoromycota</taxon>
        <taxon>Glomeromycotina</taxon>
        <taxon>Glomeromycetes</taxon>
        <taxon>Diversisporales</taxon>
        <taxon>Gigasporaceae</taxon>
        <taxon>Gigaspora</taxon>
    </lineage>
</organism>
<evidence type="ECO:0000256" key="1">
    <source>
        <dbReference type="PROSITE-ProRule" id="PRU00267"/>
    </source>
</evidence>
<dbReference type="InterPro" id="IPR036910">
    <property type="entry name" value="HMG_box_dom_sf"/>
</dbReference>
<comment type="caution">
    <text evidence="4">The sequence shown here is derived from an EMBL/GenBank/DDBJ whole genome shotgun (WGS) entry which is preliminary data.</text>
</comment>
<protein>
    <recommendedName>
        <fullName evidence="3">HMG box domain-containing protein</fullName>
    </recommendedName>
</protein>
<dbReference type="SUPFAM" id="SSF47095">
    <property type="entry name" value="HMG-box"/>
    <property type="match status" value="1"/>
</dbReference>
<proteinExistence type="predicted"/>